<dbReference type="InterPro" id="IPR050232">
    <property type="entry name" value="FBL13/AtMIF1-like"/>
</dbReference>
<dbReference type="Gene3D" id="3.80.10.10">
    <property type="entry name" value="Ribonuclease Inhibitor"/>
    <property type="match status" value="1"/>
</dbReference>
<dbReference type="InterPro" id="IPR032675">
    <property type="entry name" value="LRR_dom_sf"/>
</dbReference>
<dbReference type="Gramene" id="PHT93051">
    <property type="protein sequence ID" value="PHT93051"/>
    <property type="gene ID" value="T459_00933"/>
</dbReference>
<reference evidence="2 3" key="1">
    <citation type="journal article" date="2014" name="Nat. Genet.">
        <title>Genome sequence of the hot pepper provides insights into the evolution of pungency in Capsicum species.</title>
        <authorList>
            <person name="Kim S."/>
            <person name="Park M."/>
            <person name="Yeom S.I."/>
            <person name="Kim Y.M."/>
            <person name="Lee J.M."/>
            <person name="Lee H.A."/>
            <person name="Seo E."/>
            <person name="Choi J."/>
            <person name="Cheong K."/>
            <person name="Kim K.T."/>
            <person name="Jung K."/>
            <person name="Lee G.W."/>
            <person name="Oh S.K."/>
            <person name="Bae C."/>
            <person name="Kim S.B."/>
            <person name="Lee H.Y."/>
            <person name="Kim S.Y."/>
            <person name="Kim M.S."/>
            <person name="Kang B.C."/>
            <person name="Jo Y.D."/>
            <person name="Yang H.B."/>
            <person name="Jeong H.J."/>
            <person name="Kang W.H."/>
            <person name="Kwon J.K."/>
            <person name="Shin C."/>
            <person name="Lim J.Y."/>
            <person name="Park J.H."/>
            <person name="Huh J.H."/>
            <person name="Kim J.S."/>
            <person name="Kim B.D."/>
            <person name="Cohen O."/>
            <person name="Paran I."/>
            <person name="Suh M.C."/>
            <person name="Lee S.B."/>
            <person name="Kim Y.K."/>
            <person name="Shin Y."/>
            <person name="Noh S.J."/>
            <person name="Park J."/>
            <person name="Seo Y.S."/>
            <person name="Kwon S.Y."/>
            <person name="Kim H.A."/>
            <person name="Park J.M."/>
            <person name="Kim H.J."/>
            <person name="Choi S.B."/>
            <person name="Bosland P.W."/>
            <person name="Reeves G."/>
            <person name="Jo S.H."/>
            <person name="Lee B.W."/>
            <person name="Cho H.T."/>
            <person name="Choi H.S."/>
            <person name="Lee M.S."/>
            <person name="Yu Y."/>
            <person name="Do Choi Y."/>
            <person name="Park B.S."/>
            <person name="van Deynze A."/>
            <person name="Ashrafi H."/>
            <person name="Hill T."/>
            <person name="Kim W.T."/>
            <person name="Pai H.S."/>
            <person name="Ahn H.K."/>
            <person name="Yeam I."/>
            <person name="Giovannoni J.J."/>
            <person name="Rose J.K."/>
            <person name="Sorensen I."/>
            <person name="Lee S.J."/>
            <person name="Kim R.W."/>
            <person name="Choi I.Y."/>
            <person name="Choi B.S."/>
            <person name="Lim J.S."/>
            <person name="Lee Y.H."/>
            <person name="Choi D."/>
        </authorList>
    </citation>
    <scope>NUCLEOTIDE SEQUENCE [LARGE SCALE GENOMIC DNA]</scope>
    <source>
        <strain evidence="3">cv. CM334</strain>
    </source>
</reference>
<dbReference type="PANTHER" id="PTHR31900:SF32">
    <property type="entry name" value="F-BOX_RNI_FBD-LIKE DOMAIN PROTEIN"/>
    <property type="match status" value="1"/>
</dbReference>
<reference evidence="2 3" key="2">
    <citation type="journal article" date="2017" name="Genome Biol.">
        <title>New reference genome sequences of hot pepper reveal the massive evolution of plant disease-resistance genes by retroduplication.</title>
        <authorList>
            <person name="Kim S."/>
            <person name="Park J."/>
            <person name="Yeom S.I."/>
            <person name="Kim Y.M."/>
            <person name="Seo E."/>
            <person name="Kim K.T."/>
            <person name="Kim M.S."/>
            <person name="Lee J.M."/>
            <person name="Cheong K."/>
            <person name="Shin H.S."/>
            <person name="Kim S.B."/>
            <person name="Han K."/>
            <person name="Lee J."/>
            <person name="Park M."/>
            <person name="Lee H.A."/>
            <person name="Lee H.Y."/>
            <person name="Lee Y."/>
            <person name="Oh S."/>
            <person name="Lee J.H."/>
            <person name="Choi E."/>
            <person name="Choi E."/>
            <person name="Lee S.E."/>
            <person name="Jeon J."/>
            <person name="Kim H."/>
            <person name="Choi G."/>
            <person name="Song H."/>
            <person name="Lee J."/>
            <person name="Lee S.C."/>
            <person name="Kwon J.K."/>
            <person name="Lee H.Y."/>
            <person name="Koo N."/>
            <person name="Hong Y."/>
            <person name="Kim R.W."/>
            <person name="Kang W.H."/>
            <person name="Huh J.H."/>
            <person name="Kang B.C."/>
            <person name="Yang T.J."/>
            <person name="Lee Y.H."/>
            <person name="Bennetzen J.L."/>
            <person name="Choi D."/>
        </authorList>
    </citation>
    <scope>NUCLEOTIDE SEQUENCE [LARGE SCALE GENOMIC DNA]</scope>
    <source>
        <strain evidence="3">cv. CM334</strain>
    </source>
</reference>
<gene>
    <name evidence="2" type="ORF">T459_00933</name>
</gene>
<sequence>MHSQLASFLKYNFVFTRRKQQPDEFVFSSVWNENRTRILTPRISDFVSFVENVLNHSISSKIKKFELDGRQLFSYLPQIRQWLSFAVEREVEDVVFLSYDFSYVSVLPESFRTCSSLMTLHLRCHRFDDPGHSVEVSKEPKAGVCDLNDDQILNLLSGCPSLETMELYDVGGFRRLETNSLNFKRLNLKNHRVPEVDSDIDVDNENVNDPSLEIFAPYLEHLEISGNLDNLKCRLVDVSSLVNARLTFYISCIKHVRHDHGDDIGVDEYSCHDYHQGFRILIQDYLQISLGLLHQVPCMLQFKGLPVPELKCKYLTLELNMENFDLYGAAGLFGALPYVETLNIDMTENHVTSWNFFLSFYEDNTHLGSWISNYNTNMWSWISSFMFPNLKNVKIANSFQVCLMMSSSVWSFDSPERIWGFDMLVELSKLLLKNATILEKFVIISKRRKCKECLTNCESNFFSRLAKQLLDFPRSSSELSMTRL</sequence>
<organism evidence="2 3">
    <name type="scientific">Capsicum annuum</name>
    <name type="common">Capsicum pepper</name>
    <dbReference type="NCBI Taxonomy" id="4072"/>
    <lineage>
        <taxon>Eukaryota</taxon>
        <taxon>Viridiplantae</taxon>
        <taxon>Streptophyta</taxon>
        <taxon>Embryophyta</taxon>
        <taxon>Tracheophyta</taxon>
        <taxon>Spermatophyta</taxon>
        <taxon>Magnoliopsida</taxon>
        <taxon>eudicotyledons</taxon>
        <taxon>Gunneridae</taxon>
        <taxon>Pentapetalae</taxon>
        <taxon>asterids</taxon>
        <taxon>lamiids</taxon>
        <taxon>Solanales</taxon>
        <taxon>Solanaceae</taxon>
        <taxon>Solanoideae</taxon>
        <taxon>Capsiceae</taxon>
        <taxon>Capsicum</taxon>
    </lineage>
</organism>
<dbReference type="Pfam" id="PF24758">
    <property type="entry name" value="LRR_At5g56370"/>
    <property type="match status" value="1"/>
</dbReference>
<evidence type="ECO:0000313" key="2">
    <source>
        <dbReference type="EMBL" id="PHT93051.1"/>
    </source>
</evidence>
<dbReference type="InterPro" id="IPR055411">
    <property type="entry name" value="LRR_FXL15/At3g58940/PEG3-like"/>
</dbReference>
<comment type="caution">
    <text evidence="2">The sequence shown here is derived from an EMBL/GenBank/DDBJ whole genome shotgun (WGS) entry which is preliminary data.</text>
</comment>
<dbReference type="Proteomes" id="UP000222542">
    <property type="component" value="Unassembled WGS sequence"/>
</dbReference>
<evidence type="ECO:0000259" key="1">
    <source>
        <dbReference type="Pfam" id="PF24758"/>
    </source>
</evidence>
<dbReference type="PANTHER" id="PTHR31900">
    <property type="entry name" value="F-BOX/RNI SUPERFAMILY PROTEIN-RELATED"/>
    <property type="match status" value="1"/>
</dbReference>
<dbReference type="AlphaFoldDB" id="A0A2G3AFN1"/>
<name>A0A2G3AFN1_CAPAN</name>
<dbReference type="EMBL" id="AYRZ02000001">
    <property type="protein sequence ID" value="PHT93051.1"/>
    <property type="molecule type" value="Genomic_DNA"/>
</dbReference>
<accession>A0A2G3AFN1</accession>
<proteinExistence type="predicted"/>
<keyword evidence="3" id="KW-1185">Reference proteome</keyword>
<protein>
    <recommendedName>
        <fullName evidence="1">F-box/LRR-repeat protein 15/At3g58940/PEG3-like LRR domain-containing protein</fullName>
    </recommendedName>
</protein>
<evidence type="ECO:0000313" key="3">
    <source>
        <dbReference type="Proteomes" id="UP000222542"/>
    </source>
</evidence>
<feature type="domain" description="F-box/LRR-repeat protein 15/At3g58940/PEG3-like LRR" evidence="1">
    <location>
        <begin position="80"/>
        <end position="196"/>
    </location>
</feature>